<reference evidence="1" key="4">
    <citation type="submission" date="2019-03" db="UniProtKB">
        <authorList>
            <consortium name="EnsemblPlants"/>
        </authorList>
    </citation>
    <scope>IDENTIFICATION</scope>
</reference>
<reference evidence="1" key="5">
    <citation type="journal article" date="2021" name="G3 (Bethesda)">
        <title>Aegilops tauschii genome assembly Aet v5.0 features greater sequence contiguity and improved annotation.</title>
        <authorList>
            <person name="Wang L."/>
            <person name="Zhu T."/>
            <person name="Rodriguez J.C."/>
            <person name="Deal K.R."/>
            <person name="Dubcovsky J."/>
            <person name="McGuire P.E."/>
            <person name="Lux T."/>
            <person name="Spannagl M."/>
            <person name="Mayer K.F.X."/>
            <person name="Baldrich P."/>
            <person name="Meyers B.C."/>
            <person name="Huo N."/>
            <person name="Gu Y.Q."/>
            <person name="Zhou H."/>
            <person name="Devos K.M."/>
            <person name="Bennetzen J.L."/>
            <person name="Unver T."/>
            <person name="Budak H."/>
            <person name="Gulick P.J."/>
            <person name="Galiba G."/>
            <person name="Kalapos B."/>
            <person name="Nelson D.R."/>
            <person name="Li P."/>
            <person name="You F.M."/>
            <person name="Luo M.C."/>
            <person name="Dvorak J."/>
        </authorList>
    </citation>
    <scope>NUCLEOTIDE SEQUENCE [LARGE SCALE GENOMIC DNA]</scope>
    <source>
        <strain evidence="1">cv. AL8/78</strain>
    </source>
</reference>
<reference evidence="2" key="2">
    <citation type="journal article" date="2017" name="Nat. Plants">
        <title>The Aegilops tauschii genome reveals multiple impacts of transposons.</title>
        <authorList>
            <person name="Zhao G."/>
            <person name="Zou C."/>
            <person name="Li K."/>
            <person name="Wang K."/>
            <person name="Li T."/>
            <person name="Gao L."/>
            <person name="Zhang X."/>
            <person name="Wang H."/>
            <person name="Yang Z."/>
            <person name="Liu X."/>
            <person name="Jiang W."/>
            <person name="Mao L."/>
            <person name="Kong X."/>
            <person name="Jiao Y."/>
            <person name="Jia J."/>
        </authorList>
    </citation>
    <scope>NUCLEOTIDE SEQUENCE [LARGE SCALE GENOMIC DNA]</scope>
    <source>
        <strain evidence="2">cv. AL8/78</strain>
    </source>
</reference>
<dbReference type="Proteomes" id="UP000015105">
    <property type="component" value="Chromosome 2D"/>
</dbReference>
<dbReference type="EnsemblPlants" id="AET2Gv20272500.38">
    <property type="protein sequence ID" value="AET2Gv20272500.38"/>
    <property type="gene ID" value="AET2Gv20272500"/>
</dbReference>
<protein>
    <submittedName>
        <fullName evidence="1">Uncharacterized protein</fullName>
    </submittedName>
</protein>
<dbReference type="AlphaFoldDB" id="A0A453AVI1"/>
<proteinExistence type="predicted"/>
<evidence type="ECO:0000313" key="2">
    <source>
        <dbReference type="Proteomes" id="UP000015105"/>
    </source>
</evidence>
<reference evidence="1" key="3">
    <citation type="journal article" date="2017" name="Nature">
        <title>Genome sequence of the progenitor of the wheat D genome Aegilops tauschii.</title>
        <authorList>
            <person name="Luo M.C."/>
            <person name="Gu Y.Q."/>
            <person name="Puiu D."/>
            <person name="Wang H."/>
            <person name="Twardziok S.O."/>
            <person name="Deal K.R."/>
            <person name="Huo N."/>
            <person name="Zhu T."/>
            <person name="Wang L."/>
            <person name="Wang Y."/>
            <person name="McGuire P.E."/>
            <person name="Liu S."/>
            <person name="Long H."/>
            <person name="Ramasamy R.K."/>
            <person name="Rodriguez J.C."/>
            <person name="Van S.L."/>
            <person name="Yuan L."/>
            <person name="Wang Z."/>
            <person name="Xia Z."/>
            <person name="Xiao L."/>
            <person name="Anderson O.D."/>
            <person name="Ouyang S."/>
            <person name="Liang Y."/>
            <person name="Zimin A.V."/>
            <person name="Pertea G."/>
            <person name="Qi P."/>
            <person name="Bennetzen J.L."/>
            <person name="Dai X."/>
            <person name="Dawson M.W."/>
            <person name="Muller H.G."/>
            <person name="Kugler K."/>
            <person name="Rivarola-Duarte L."/>
            <person name="Spannagl M."/>
            <person name="Mayer K.F.X."/>
            <person name="Lu F.H."/>
            <person name="Bevan M.W."/>
            <person name="Leroy P."/>
            <person name="Li P."/>
            <person name="You F.M."/>
            <person name="Sun Q."/>
            <person name="Liu Z."/>
            <person name="Lyons E."/>
            <person name="Wicker T."/>
            <person name="Salzberg S.L."/>
            <person name="Devos K.M."/>
            <person name="Dvorak J."/>
        </authorList>
    </citation>
    <scope>NUCLEOTIDE SEQUENCE [LARGE SCALE GENOMIC DNA]</scope>
    <source>
        <strain evidence="1">cv. AL8/78</strain>
    </source>
</reference>
<reference evidence="2" key="1">
    <citation type="journal article" date="2014" name="Science">
        <title>Ancient hybridizations among the ancestral genomes of bread wheat.</title>
        <authorList>
            <consortium name="International Wheat Genome Sequencing Consortium,"/>
            <person name="Marcussen T."/>
            <person name="Sandve S.R."/>
            <person name="Heier L."/>
            <person name="Spannagl M."/>
            <person name="Pfeifer M."/>
            <person name="Jakobsen K.S."/>
            <person name="Wulff B.B."/>
            <person name="Steuernagel B."/>
            <person name="Mayer K.F."/>
            <person name="Olsen O.A."/>
        </authorList>
    </citation>
    <scope>NUCLEOTIDE SEQUENCE [LARGE SCALE GENOMIC DNA]</scope>
    <source>
        <strain evidence="2">cv. AL8/78</strain>
    </source>
</reference>
<dbReference type="Gramene" id="AET2Gv20272500.38">
    <property type="protein sequence ID" value="AET2Gv20272500.38"/>
    <property type="gene ID" value="AET2Gv20272500"/>
</dbReference>
<accession>A0A453AVI1</accession>
<keyword evidence="2" id="KW-1185">Reference proteome</keyword>
<name>A0A453AVI1_AEGTS</name>
<organism evidence="1 2">
    <name type="scientific">Aegilops tauschii subsp. strangulata</name>
    <name type="common">Goatgrass</name>
    <dbReference type="NCBI Taxonomy" id="200361"/>
    <lineage>
        <taxon>Eukaryota</taxon>
        <taxon>Viridiplantae</taxon>
        <taxon>Streptophyta</taxon>
        <taxon>Embryophyta</taxon>
        <taxon>Tracheophyta</taxon>
        <taxon>Spermatophyta</taxon>
        <taxon>Magnoliopsida</taxon>
        <taxon>Liliopsida</taxon>
        <taxon>Poales</taxon>
        <taxon>Poaceae</taxon>
        <taxon>BOP clade</taxon>
        <taxon>Pooideae</taxon>
        <taxon>Triticodae</taxon>
        <taxon>Triticeae</taxon>
        <taxon>Triticinae</taxon>
        <taxon>Aegilops</taxon>
    </lineage>
</organism>
<evidence type="ECO:0000313" key="1">
    <source>
        <dbReference type="EnsemblPlants" id="AET2Gv20272500.38"/>
    </source>
</evidence>
<sequence>DELKGRISNLNLAVFKKAPRKSIDTIPSLIMHTDQERHIGRDNL</sequence>